<feature type="region of interest" description="Disordered" evidence="2">
    <location>
        <begin position="800"/>
        <end position="827"/>
    </location>
</feature>
<feature type="coiled-coil region" evidence="1">
    <location>
        <begin position="103"/>
        <end position="130"/>
    </location>
</feature>
<feature type="compositionally biased region" description="Basic and acidic residues" evidence="2">
    <location>
        <begin position="1294"/>
        <end position="1305"/>
    </location>
</feature>
<evidence type="ECO:0000313" key="3">
    <source>
        <dbReference type="EMBL" id="CAG9576088.1"/>
    </source>
</evidence>
<feature type="region of interest" description="Disordered" evidence="2">
    <location>
        <begin position="1117"/>
        <end position="1167"/>
    </location>
</feature>
<feature type="compositionally biased region" description="Polar residues" evidence="2">
    <location>
        <begin position="1979"/>
        <end position="1998"/>
    </location>
</feature>
<feature type="region of interest" description="Disordered" evidence="2">
    <location>
        <begin position="1288"/>
        <end position="1386"/>
    </location>
</feature>
<sequence length="2061" mass="230800">MTSEIDAIGTNEFLRRRKLRLQQVREQSKDIAKKIRQRASEEKLRHAVDSKSKKEKEYFECQEKLVKRLELLYAKGLKNVGTGHKNALEVTSQEAVEKVDLSKNRGREAVAELRRKKQEKLDEQKKILDRKLQAREVANEISREKSTSVKNSLAKNTKKSDSEQEKAVNDIEKSNQPETIPVKDNAENSEAVKNDMGTQWQSEDLPNEWETVPALSLPKEDSVKDLIDKTNKSKRPNLFALSDEMPSSLRGGLSSVTEEPAPLKPSLTLITDYLQNRNLRLRQPEPSCSRKSNEDLQSIRQTILRTRASRTNGSVLDSVCRVLDDQVIPVPSWQAGDNINLNVPKHNHHCPKSSRICTNVPTTPRTLHRQIHLCPQFRNLGLSKKIKGHANCGQAVAKDKSARSTKPDLSIGHKKSVSVYNHNTRDIQNVPCNDDELVVRDSRTADDAYTQAYKETSIVHNIENNELNKKHQDMRNKVAITRQNVDKEYRDTLAFLNSLPKDMSSRPIRTAYMDDEQQLSQNNRHQRKIQDEFKKIEKECYKHSCKHSKRKPNTSECRSKSKSPITRRKDFEYSWMPVPESDRSLAIHNIPNKNKSGNTVKFGQDSYHEYRSRHKHTPPTKDTDKRMIETVIVQNSLSNESSITSESSSVEDVSLERSKEGTKLKDAEKIIIYKILKSKKDKKCKHKKTEPKLQSDCDVNVTVGQKVDGKLASQNVGTSANSIQRGVYKATKNNGDNVTSLYYTEEQQDADNASKSLQKDKTDQSCCAKNSNGTHLDKDLQQEEEAIQDRSEKRRVCKCDSKISGDSGPVQPSAATSTSSFKTATNDKGNSAETGFIKFLDEGGQETGKFYIGASGFIKDDDYEVVIQLRKKDGERIKNKPLVNEEHTQLDKVSKSTLTEQEKAPLQQKCDEELLITECNLEPKESQEGNEIKEAEKCPMEVEDNSPKIIPSTCEKAVLTSFQDSYAIPDEVPKTDPVVREATSTYTQTSFNSPVQRPIFMHMSSSTSTAYMSPPDLILPKFLKKDYVFTYDTFDSENTIPAVHRHKSKTQHVKQYHCNKKCVCKRCVCKAAMNYDLRNVNITKTPPNTARSSYKCLSSREKIHNECKKPKCRKCISRSSGSKHSICHKSSRRSDQSLSKKTHKNITSSDNISTPHTPNRINIKPKPKNAKINPVVKKYVNELLSLNKQGLKAIEIINEDCSSVPTPGSSIINDTCNAGRDGKLTTKISLEEIKNMLQQKILKDLSNSNTIGDTNKLKCMESQTRKSFIIPKKKLHKVKSLNISKRFQNKSKNLSKDNLQRRKSESSSSSTRVLPEDVEVAKSRSKSSPTPRPSKTSEYNNNTSSDIGDTIDSRIPKGSAHSLKTKQSRGRSSVKMAQSSRFPPNNDFVMPIHRAVTTSMSSESGLNSFLFNNIGRTQAPATTCTQTSEIIDSDANFMQVAENKLQNMEKIADLTEKCTKRLSNLARVLEEVRRNKTSIYSQISTSDSASETDNRSGKHKTGPVAVCQSDPNILIQNKTNPTPSPSTTPKPEDKPASEIDHIQFTPFLKDIPRPDVFKSPSNTSLSVCSEKSVLGSQPAVPVEHITMKCRGRPPPALNRVNLKHAQDALITPHELSTVVEVDSPMSLKTKNQSYQDARVDVSNISSGTDNIVAQDNLHVTAEVRAVKESPLNPDLLQNNKTLSKKLSKISSNDSSDDSKMRMMDMKQFNDIMLKPFISLQEYAKQCNIGLDEGSNNEEIFKEDPGNDELSSLHSDGSLPDVIAELLKRKVIAEPFQFDSASNINSTTLSSESTISMLALSKVRKGKDKSMLMRNKENIAETSETLSISSNPDLEKAFQKLGMGWASSTLKKTKERLALSSSSSASSSSLSQFKIKSFSQNVPTLGTDSTSSLADTSNNNGHRKSPTRPTENSKNAVQQTSLTNSMTVKEFLTNELAKKITFKSKTNRKEADEEFVSLYETKMPEELKNTQISRDDEESSVTSANNNRARTSTPVQIFKSTTYRSSSSSNTSNGLFSNADDLSSVKGTSNSVRNHSTSDRDDLTIPNCSLKTKKEFSSSKSD</sequence>
<feature type="region of interest" description="Disordered" evidence="2">
    <location>
        <begin position="749"/>
        <end position="781"/>
    </location>
</feature>
<gene>
    <name evidence="3" type="ORF">DCHRY22_LOCUS11848</name>
</gene>
<dbReference type="OrthoDB" id="6359887at2759"/>
<feature type="compositionally biased region" description="Polar residues" evidence="2">
    <location>
        <begin position="2024"/>
        <end position="2034"/>
    </location>
</feature>
<feature type="region of interest" description="Disordered" evidence="2">
    <location>
        <begin position="544"/>
        <end position="563"/>
    </location>
</feature>
<dbReference type="Proteomes" id="UP000789524">
    <property type="component" value="Unassembled WGS sequence"/>
</dbReference>
<feature type="compositionally biased region" description="Polar residues" evidence="2">
    <location>
        <begin position="1145"/>
        <end position="1160"/>
    </location>
</feature>
<feature type="compositionally biased region" description="Basic and acidic residues" evidence="2">
    <location>
        <begin position="2051"/>
        <end position="2061"/>
    </location>
</feature>
<feature type="compositionally biased region" description="Polar residues" evidence="2">
    <location>
        <begin position="1482"/>
        <end position="1491"/>
    </location>
</feature>
<accession>A0A8J2R0A3</accession>
<feature type="compositionally biased region" description="Low complexity" evidence="2">
    <location>
        <begin position="1999"/>
        <end position="2017"/>
    </location>
</feature>
<comment type="caution">
    <text evidence="3">The sequence shown here is derived from an EMBL/GenBank/DDBJ whole genome shotgun (WGS) entry which is preliminary data.</text>
</comment>
<dbReference type="EMBL" id="CAKASE010000074">
    <property type="protein sequence ID" value="CAG9576088.1"/>
    <property type="molecule type" value="Genomic_DNA"/>
</dbReference>
<feature type="region of interest" description="Disordered" evidence="2">
    <location>
        <begin position="1883"/>
        <end position="1921"/>
    </location>
</feature>
<feature type="compositionally biased region" description="Polar residues" evidence="2">
    <location>
        <begin position="1883"/>
        <end position="1899"/>
    </location>
</feature>
<feature type="compositionally biased region" description="Low complexity" evidence="2">
    <location>
        <begin position="813"/>
        <end position="824"/>
    </location>
</feature>
<feature type="compositionally biased region" description="Polar residues" evidence="2">
    <location>
        <begin position="1338"/>
        <end position="1347"/>
    </location>
</feature>
<reference evidence="3" key="1">
    <citation type="submission" date="2021-09" db="EMBL/GenBank/DDBJ databases">
        <authorList>
            <person name="Martin H S."/>
        </authorList>
    </citation>
    <scope>NUCLEOTIDE SEQUENCE</scope>
</reference>
<feature type="region of interest" description="Disordered" evidence="2">
    <location>
        <begin position="1482"/>
        <end position="1537"/>
    </location>
</feature>
<feature type="region of interest" description="Disordered" evidence="2">
    <location>
        <begin position="1965"/>
        <end position="2061"/>
    </location>
</feature>
<keyword evidence="4" id="KW-1185">Reference proteome</keyword>
<feature type="compositionally biased region" description="Polar residues" evidence="2">
    <location>
        <begin position="764"/>
        <end position="774"/>
    </location>
</feature>
<organism evidence="3 4">
    <name type="scientific">Danaus chrysippus</name>
    <name type="common">African queen</name>
    <dbReference type="NCBI Taxonomy" id="151541"/>
    <lineage>
        <taxon>Eukaryota</taxon>
        <taxon>Metazoa</taxon>
        <taxon>Ecdysozoa</taxon>
        <taxon>Arthropoda</taxon>
        <taxon>Hexapoda</taxon>
        <taxon>Insecta</taxon>
        <taxon>Pterygota</taxon>
        <taxon>Neoptera</taxon>
        <taxon>Endopterygota</taxon>
        <taxon>Lepidoptera</taxon>
        <taxon>Glossata</taxon>
        <taxon>Ditrysia</taxon>
        <taxon>Papilionoidea</taxon>
        <taxon>Nymphalidae</taxon>
        <taxon>Danainae</taxon>
        <taxon>Danaini</taxon>
        <taxon>Danaina</taxon>
        <taxon>Danaus</taxon>
        <taxon>Anosia</taxon>
    </lineage>
</organism>
<feature type="compositionally biased region" description="Basic and acidic residues" evidence="2">
    <location>
        <begin position="158"/>
        <end position="175"/>
    </location>
</feature>
<feature type="region of interest" description="Disordered" evidence="2">
    <location>
        <begin position="139"/>
        <end position="193"/>
    </location>
</feature>
<name>A0A8J2R0A3_9NEOP</name>
<evidence type="ECO:0000256" key="2">
    <source>
        <dbReference type="SAM" id="MobiDB-lite"/>
    </source>
</evidence>
<feature type="compositionally biased region" description="Basic and acidic residues" evidence="2">
    <location>
        <begin position="184"/>
        <end position="193"/>
    </location>
</feature>
<feature type="compositionally biased region" description="Polar residues" evidence="2">
    <location>
        <begin position="1906"/>
        <end position="1921"/>
    </location>
</feature>
<evidence type="ECO:0000256" key="1">
    <source>
        <dbReference type="SAM" id="Coils"/>
    </source>
</evidence>
<feature type="compositionally biased region" description="Low complexity" evidence="2">
    <location>
        <begin position="1326"/>
        <end position="1337"/>
    </location>
</feature>
<proteinExistence type="predicted"/>
<keyword evidence="1" id="KW-0175">Coiled coil</keyword>
<evidence type="ECO:0000313" key="4">
    <source>
        <dbReference type="Proteomes" id="UP000789524"/>
    </source>
</evidence>
<protein>
    <submittedName>
        <fullName evidence="3">(African queen) hypothetical protein</fullName>
    </submittedName>
</protein>